<dbReference type="SUPFAM" id="SSF54928">
    <property type="entry name" value="RNA-binding domain, RBD"/>
    <property type="match status" value="2"/>
</dbReference>
<evidence type="ECO:0000313" key="5">
    <source>
        <dbReference type="EMBL" id="KAI5071160.1"/>
    </source>
</evidence>
<feature type="domain" description="RRM" evidence="4">
    <location>
        <begin position="185"/>
        <end position="259"/>
    </location>
</feature>
<sequence length="491" mass="54785">MSAASPPSVYCRAFGNGGPNAKLLSPRHRQDNFLQVIRLLSYSPRACKLFGYGDLCSHPHYHDRHGLKVEALSSSSKVGACVCDGSPLQFEEQHPCLSGPFSRVQQLTCVRAHSQQHLSLQEDQERLLRSQERSEALKKYRTTILDSLTHHQASLQQSVLLSTDSQDVGVTHGYVPVGLDVSSCCKVFVGNVHHRVSNNFFAEVFSTIGPLVTCRLIRKAKSCYGFVEYQDHHAAAMAISTLNGRQLFKLPIRVNWAFPSEQWEDWTEHHTIFVGSLSIHVTEAALFKSFSAYPSCSIARIIWDPRSGRSRGFGFVSFREREDAVKAIEEMTGKVIGDKAIHCAWAESKEITDEEPPARKEMSDQEPAENKAKKGAKHLIKNNMRYTTVYVGNLARKASQEELQEMFNGLGVGSIEDVQIARDKGYGFVRYSTHEEAALAIQAADGLIICEKRVKCDWGTKPNSLLGFSNRLPLESPEPVEPTEELTFTEG</sequence>
<dbReference type="Proteomes" id="UP000886520">
    <property type="component" value="Chromosome 13"/>
</dbReference>
<feature type="domain" description="RRM" evidence="4">
    <location>
        <begin position="387"/>
        <end position="461"/>
    </location>
</feature>
<gene>
    <name evidence="5" type="ORF">GOP47_0013411</name>
</gene>
<comment type="caution">
    <text evidence="5">The sequence shown here is derived from an EMBL/GenBank/DDBJ whole genome shotgun (WGS) entry which is preliminary data.</text>
</comment>
<accession>A0A9D4UNG3</accession>
<evidence type="ECO:0000256" key="2">
    <source>
        <dbReference type="PROSITE-ProRule" id="PRU00176"/>
    </source>
</evidence>
<keyword evidence="1 2" id="KW-0694">RNA-binding</keyword>
<dbReference type="AlphaFoldDB" id="A0A9D4UNG3"/>
<protein>
    <recommendedName>
        <fullName evidence="4">RRM domain-containing protein</fullName>
    </recommendedName>
</protein>
<proteinExistence type="predicted"/>
<dbReference type="SMART" id="SM00360">
    <property type="entry name" value="RRM"/>
    <property type="match status" value="3"/>
</dbReference>
<dbReference type="Gene3D" id="3.30.70.330">
    <property type="match status" value="3"/>
</dbReference>
<dbReference type="PANTHER" id="PTHR47640:SF5">
    <property type="entry name" value="RRM DOMAIN-CONTAINING PROTEIN"/>
    <property type="match status" value="1"/>
</dbReference>
<feature type="region of interest" description="Disordered" evidence="3">
    <location>
        <begin position="351"/>
        <end position="375"/>
    </location>
</feature>
<evidence type="ECO:0000259" key="4">
    <source>
        <dbReference type="PROSITE" id="PS50102"/>
    </source>
</evidence>
<dbReference type="EMBL" id="JABFUD020000013">
    <property type="protein sequence ID" value="KAI5071160.1"/>
    <property type="molecule type" value="Genomic_DNA"/>
</dbReference>
<dbReference type="GO" id="GO:0003729">
    <property type="term" value="F:mRNA binding"/>
    <property type="evidence" value="ECO:0007669"/>
    <property type="project" value="InterPro"/>
</dbReference>
<keyword evidence="6" id="KW-1185">Reference proteome</keyword>
<evidence type="ECO:0000256" key="1">
    <source>
        <dbReference type="ARBA" id="ARBA00022884"/>
    </source>
</evidence>
<dbReference type="InterPro" id="IPR012677">
    <property type="entry name" value="Nucleotide-bd_a/b_plait_sf"/>
</dbReference>
<dbReference type="PANTHER" id="PTHR47640">
    <property type="entry name" value="TRNA SELENOCYSTEINE 1-ASSOCIATED PROTEIN 1-RELATED-RELATED"/>
    <property type="match status" value="1"/>
</dbReference>
<dbReference type="InterPro" id="IPR050825">
    <property type="entry name" value="RBM42_RBP45_47-like"/>
</dbReference>
<name>A0A9D4UNG3_ADICA</name>
<evidence type="ECO:0000313" key="6">
    <source>
        <dbReference type="Proteomes" id="UP000886520"/>
    </source>
</evidence>
<organism evidence="5 6">
    <name type="scientific">Adiantum capillus-veneris</name>
    <name type="common">Maidenhair fern</name>
    <dbReference type="NCBI Taxonomy" id="13818"/>
    <lineage>
        <taxon>Eukaryota</taxon>
        <taxon>Viridiplantae</taxon>
        <taxon>Streptophyta</taxon>
        <taxon>Embryophyta</taxon>
        <taxon>Tracheophyta</taxon>
        <taxon>Polypodiopsida</taxon>
        <taxon>Polypodiidae</taxon>
        <taxon>Polypodiales</taxon>
        <taxon>Pteridineae</taxon>
        <taxon>Pteridaceae</taxon>
        <taxon>Vittarioideae</taxon>
        <taxon>Adiantum</taxon>
    </lineage>
</organism>
<feature type="compositionally biased region" description="Basic and acidic residues" evidence="3">
    <location>
        <begin position="351"/>
        <end position="372"/>
    </location>
</feature>
<reference evidence="5" key="1">
    <citation type="submission" date="2021-01" db="EMBL/GenBank/DDBJ databases">
        <title>Adiantum capillus-veneris genome.</title>
        <authorList>
            <person name="Fang Y."/>
            <person name="Liao Q."/>
        </authorList>
    </citation>
    <scope>NUCLEOTIDE SEQUENCE</scope>
    <source>
        <strain evidence="5">H3</strain>
        <tissue evidence="5">Leaf</tissue>
    </source>
</reference>
<dbReference type="OrthoDB" id="8093034at2759"/>
<feature type="domain" description="RRM" evidence="4">
    <location>
        <begin position="270"/>
        <end position="348"/>
    </location>
</feature>
<dbReference type="InterPro" id="IPR000504">
    <property type="entry name" value="RRM_dom"/>
</dbReference>
<dbReference type="PROSITE" id="PS50102">
    <property type="entry name" value="RRM"/>
    <property type="match status" value="3"/>
</dbReference>
<dbReference type="Pfam" id="PF00076">
    <property type="entry name" value="RRM_1"/>
    <property type="match status" value="3"/>
</dbReference>
<dbReference type="InterPro" id="IPR035979">
    <property type="entry name" value="RBD_domain_sf"/>
</dbReference>
<evidence type="ECO:0000256" key="3">
    <source>
        <dbReference type="SAM" id="MobiDB-lite"/>
    </source>
</evidence>